<dbReference type="Gene3D" id="3.20.20.70">
    <property type="entry name" value="Aldolase class I"/>
    <property type="match status" value="1"/>
</dbReference>
<dbReference type="AlphaFoldDB" id="A0A075HQL9"/>
<dbReference type="EMBL" id="KF901116">
    <property type="protein sequence ID" value="AIF18666.1"/>
    <property type="molecule type" value="Genomic_DNA"/>
</dbReference>
<dbReference type="SUPFAM" id="SSF51569">
    <property type="entry name" value="Aldolase"/>
    <property type="match status" value="1"/>
</dbReference>
<proteinExistence type="predicted"/>
<dbReference type="GO" id="GO:0005975">
    <property type="term" value="P:carbohydrate metabolic process"/>
    <property type="evidence" value="ECO:0007669"/>
    <property type="project" value="InterPro"/>
</dbReference>
<name>A0A075HQL9_9EURY</name>
<organism evidence="2">
    <name type="scientific">uncultured marine group II/III euryarchaeote KM3_83_G03</name>
    <dbReference type="NCBI Taxonomy" id="1456522"/>
    <lineage>
        <taxon>Archaea</taxon>
        <taxon>Methanobacteriati</taxon>
        <taxon>Methanobacteriota</taxon>
        <taxon>environmental samples</taxon>
    </lineage>
</organism>
<dbReference type="EC" id="2.2.1.2" evidence="2"/>
<dbReference type="InterPro" id="IPR001585">
    <property type="entry name" value="TAL/FSA"/>
</dbReference>
<dbReference type="InterPro" id="IPR013785">
    <property type="entry name" value="Aldolase_TIM"/>
</dbReference>
<evidence type="ECO:0000313" key="2">
    <source>
        <dbReference type="EMBL" id="AIF18666.1"/>
    </source>
</evidence>
<dbReference type="Pfam" id="PF00923">
    <property type="entry name" value="TAL_FSA"/>
    <property type="match status" value="1"/>
</dbReference>
<gene>
    <name evidence="2" type="primary">talA</name>
    <name evidence="2" type="synonym">talB</name>
</gene>
<keyword evidence="1" id="KW-0704">Schiff base</keyword>
<sequence length="286" mass="32130">MKFFINTADIDEIRDADSYGVLDGVTTDTISLKMAKVKHNFEDIKKYLKDIMKILGDRPITIMVTGTNQEDIRAELLRIVKLFKKQANLVVSIPVNPSTDEDNKNSLDSIKLIREFSKEGLRINASLVMTPEQALLAAKAGASYVSIAAGRLDDYIRETKIGMIEGKDFEQKDYFPAEGWISEKGDFIDDAGITSGVEVLEQTALVLKNYNLNAKIIASDARNSQQIRQFALVGVDGVSLSLDMIKQLNIHNKTMKGVREFSGEALPEYKEFLKDQRRFSINVKRE</sequence>
<dbReference type="GO" id="GO:0004801">
    <property type="term" value="F:transaldolase activity"/>
    <property type="evidence" value="ECO:0007669"/>
    <property type="project" value="UniProtKB-EC"/>
</dbReference>
<keyword evidence="2" id="KW-0808">Transferase</keyword>
<evidence type="ECO:0000256" key="1">
    <source>
        <dbReference type="ARBA" id="ARBA00023270"/>
    </source>
</evidence>
<accession>A0A075HQL9</accession>
<reference evidence="2" key="1">
    <citation type="journal article" date="2014" name="Genome Biol. Evol.">
        <title>Pangenome evidence for extensive interdomain horizontal transfer affecting lineage core and shell genes in uncultured planktonic thaumarchaeota and euryarchaeota.</title>
        <authorList>
            <person name="Deschamps P."/>
            <person name="Zivanovic Y."/>
            <person name="Moreira D."/>
            <person name="Rodriguez-Valera F."/>
            <person name="Lopez-Garcia P."/>
        </authorList>
    </citation>
    <scope>NUCLEOTIDE SEQUENCE</scope>
</reference>
<protein>
    <submittedName>
        <fullName evidence="2">Transaldolase superfamily protein (TalA, talB)</fullName>
        <ecNumber evidence="2">2.2.1.2</ecNumber>
    </submittedName>
</protein>